<dbReference type="EMBL" id="FOGU01000013">
    <property type="protein sequence ID" value="SES37702.1"/>
    <property type="molecule type" value="Genomic_DNA"/>
</dbReference>
<dbReference type="Pfam" id="PF07331">
    <property type="entry name" value="TctB"/>
    <property type="match status" value="1"/>
</dbReference>
<dbReference type="InterPro" id="IPR009936">
    <property type="entry name" value="DUF1468"/>
</dbReference>
<reference evidence="3 4" key="1">
    <citation type="submission" date="2016-10" db="EMBL/GenBank/DDBJ databases">
        <authorList>
            <person name="de Groot N.N."/>
        </authorList>
    </citation>
    <scope>NUCLEOTIDE SEQUENCE [LARGE SCALE GENOMIC DNA]</scope>
    <source>
        <strain evidence="3 4">DSM 23042</strain>
    </source>
</reference>
<feature type="domain" description="DUF1468" evidence="2">
    <location>
        <begin position="13"/>
        <end position="147"/>
    </location>
</feature>
<dbReference type="STRING" id="641238.SAMN04490244_11379"/>
<keyword evidence="1" id="KW-1133">Transmembrane helix</keyword>
<dbReference type="Proteomes" id="UP000198885">
    <property type="component" value="Unassembled WGS sequence"/>
</dbReference>
<sequence>MRLTRAARLLAPVCLIGVFAAIAFGWTLTFENVPPMLVRSFQPSAFPQLVCGLIVALSILAGYNTVRHDDADNLDGIPRQFYLTIGVLIIASLVAMTLDFLLAMMVGAAGIAAAWGERRASILIGVGLVGPVLTFLLFNEALQIRFPRGVLLNIYYGW</sequence>
<proteinExistence type="predicted"/>
<dbReference type="AlphaFoldDB" id="A0A1H9WUU1"/>
<keyword evidence="4" id="KW-1185">Reference proteome</keyword>
<protein>
    <submittedName>
        <fullName evidence="3">Tripartite tricarboxylate transporter TctB family protein</fullName>
    </submittedName>
</protein>
<evidence type="ECO:0000313" key="4">
    <source>
        <dbReference type="Proteomes" id="UP000198885"/>
    </source>
</evidence>
<keyword evidence="1" id="KW-0812">Transmembrane</keyword>
<feature type="transmembrane region" description="Helical" evidence="1">
    <location>
        <begin position="81"/>
        <end position="114"/>
    </location>
</feature>
<dbReference type="RefSeq" id="WP_092695998.1">
    <property type="nucleotide sequence ID" value="NZ_CBDDGO010000004.1"/>
</dbReference>
<dbReference type="OrthoDB" id="6183208at2"/>
<evidence type="ECO:0000256" key="1">
    <source>
        <dbReference type="SAM" id="Phobius"/>
    </source>
</evidence>
<evidence type="ECO:0000259" key="2">
    <source>
        <dbReference type="Pfam" id="PF07331"/>
    </source>
</evidence>
<name>A0A1H9WUU1_9RHOB</name>
<evidence type="ECO:0000313" key="3">
    <source>
        <dbReference type="EMBL" id="SES37702.1"/>
    </source>
</evidence>
<keyword evidence="1" id="KW-0472">Membrane</keyword>
<feature type="transmembrane region" description="Helical" evidence="1">
    <location>
        <begin position="120"/>
        <end position="138"/>
    </location>
</feature>
<gene>
    <name evidence="3" type="ORF">SAMN04490244_11379</name>
</gene>
<organism evidence="3 4">
    <name type="scientific">Tranquillimonas rosea</name>
    <dbReference type="NCBI Taxonomy" id="641238"/>
    <lineage>
        <taxon>Bacteria</taxon>
        <taxon>Pseudomonadati</taxon>
        <taxon>Pseudomonadota</taxon>
        <taxon>Alphaproteobacteria</taxon>
        <taxon>Rhodobacterales</taxon>
        <taxon>Roseobacteraceae</taxon>
        <taxon>Tranquillimonas</taxon>
    </lineage>
</organism>
<feature type="transmembrane region" description="Helical" evidence="1">
    <location>
        <begin position="41"/>
        <end position="60"/>
    </location>
</feature>
<accession>A0A1H9WUU1</accession>